<dbReference type="GeneID" id="103250198"/>
<keyword evidence="2" id="KW-0238">DNA-binding</keyword>
<feature type="non-terminal residue" evidence="2">
    <location>
        <position position="118"/>
    </location>
</feature>
<dbReference type="KEGG" id="csyr:103250198"/>
<proteinExistence type="predicted"/>
<evidence type="ECO:0000313" key="2">
    <source>
        <dbReference type="RefSeq" id="XP_008046984.1"/>
    </source>
</evidence>
<dbReference type="Proteomes" id="UP000189704">
    <property type="component" value="Unplaced"/>
</dbReference>
<accession>A0A1U7SGK3</accession>
<keyword evidence="2" id="KW-0371">Homeobox</keyword>
<name>A0A1U7SGK3_CARSF</name>
<gene>
    <name evidence="2" type="primary">NKX2-3</name>
</gene>
<evidence type="ECO:0000313" key="1">
    <source>
        <dbReference type="Proteomes" id="UP000189704"/>
    </source>
</evidence>
<dbReference type="CTD" id="159296"/>
<dbReference type="AlphaFoldDB" id="A0A1U7SGK3"/>
<dbReference type="GO" id="GO:0003677">
    <property type="term" value="F:DNA binding"/>
    <property type="evidence" value="ECO:0007669"/>
    <property type="project" value="UniProtKB-KW"/>
</dbReference>
<reference evidence="2" key="1">
    <citation type="submission" date="2025-08" db="UniProtKB">
        <authorList>
            <consortium name="RefSeq"/>
        </authorList>
    </citation>
    <scope>IDENTIFICATION</scope>
</reference>
<keyword evidence="1" id="KW-1185">Reference proteome</keyword>
<organism evidence="1 2">
    <name type="scientific">Carlito syrichta</name>
    <name type="common">Philippine tarsier</name>
    <name type="synonym">Tarsius syrichta</name>
    <dbReference type="NCBI Taxonomy" id="1868482"/>
    <lineage>
        <taxon>Eukaryota</taxon>
        <taxon>Metazoa</taxon>
        <taxon>Chordata</taxon>
        <taxon>Craniata</taxon>
        <taxon>Vertebrata</taxon>
        <taxon>Euteleostomi</taxon>
        <taxon>Mammalia</taxon>
        <taxon>Eutheria</taxon>
        <taxon>Euarchontoglires</taxon>
        <taxon>Primates</taxon>
        <taxon>Haplorrhini</taxon>
        <taxon>Tarsiiformes</taxon>
        <taxon>Tarsiidae</taxon>
        <taxon>Carlito</taxon>
    </lineage>
</organism>
<protein>
    <submittedName>
        <fullName evidence="2">Homeobox protein Nkx-2.3</fullName>
    </submittedName>
</protein>
<dbReference type="OrthoDB" id="6159439at2759"/>
<sequence>MMLPSPVTSTPFSVKDILNLEQQHFGGAHLQADSLERPFHSAPCALAAADGTQFSDGGEDDEDEEGDRLSYLSSLAAADGHADAGLCPQSYVHAVLRDSCSGHKEQDEEPEAVRDPSQ</sequence>
<dbReference type="RefSeq" id="XP_008046984.1">
    <property type="nucleotide sequence ID" value="XM_008048793.2"/>
</dbReference>